<evidence type="ECO:0000256" key="1">
    <source>
        <dbReference type="ARBA" id="ARBA00001946"/>
    </source>
</evidence>
<reference evidence="7 8" key="1">
    <citation type="submission" date="2017-05" db="EMBL/GenBank/DDBJ databases">
        <authorList>
            <person name="Song R."/>
            <person name="Chenine A.L."/>
            <person name="Ruprecht R.M."/>
        </authorList>
    </citation>
    <scope>NUCLEOTIDE SEQUENCE [LARGE SCALE GENOMIC DNA]</scope>
    <source>
        <strain evidence="7 8">DSM 26136</strain>
    </source>
</reference>
<dbReference type="KEGG" id="cser:CCO03_00740"/>
<dbReference type="InterPro" id="IPR015797">
    <property type="entry name" value="NUDIX_hydrolase-like_dom_sf"/>
</dbReference>
<dbReference type="SUPFAM" id="SSF55811">
    <property type="entry name" value="Nudix"/>
    <property type="match status" value="1"/>
</dbReference>
<protein>
    <recommendedName>
        <fullName evidence="6">Nudix hydrolase domain-containing protein</fullName>
    </recommendedName>
</protein>
<evidence type="ECO:0000256" key="3">
    <source>
        <dbReference type="ARBA" id="ARBA00022842"/>
    </source>
</evidence>
<comment type="cofactor">
    <cofactor evidence="1">
        <name>Mg(2+)</name>
        <dbReference type="ChEBI" id="CHEBI:18420"/>
    </cofactor>
</comment>
<evidence type="ECO:0000259" key="6">
    <source>
        <dbReference type="PROSITE" id="PS51462"/>
    </source>
</evidence>
<proteinExistence type="inferred from homology"/>
<dbReference type="InterPro" id="IPR020476">
    <property type="entry name" value="Nudix_hydrolase"/>
</dbReference>
<accession>A0A1Y0EJE7</accession>
<dbReference type="EMBL" id="CP021455">
    <property type="protein sequence ID" value="ARU03402.1"/>
    <property type="molecule type" value="Genomic_DNA"/>
</dbReference>
<name>A0A1Y0EJE7_9BURK</name>
<feature type="compositionally biased region" description="Low complexity" evidence="5">
    <location>
        <begin position="195"/>
        <end position="205"/>
    </location>
</feature>
<dbReference type="PRINTS" id="PR00502">
    <property type="entry name" value="NUDIXFAMILY"/>
</dbReference>
<dbReference type="PANTHER" id="PTHR43046">
    <property type="entry name" value="GDP-MANNOSE MANNOSYL HYDROLASE"/>
    <property type="match status" value="1"/>
</dbReference>
<dbReference type="PANTHER" id="PTHR43046:SF12">
    <property type="entry name" value="GDP-MANNOSE MANNOSYL HYDROLASE"/>
    <property type="match status" value="1"/>
</dbReference>
<dbReference type="PROSITE" id="PS51462">
    <property type="entry name" value="NUDIX"/>
    <property type="match status" value="1"/>
</dbReference>
<keyword evidence="3" id="KW-0460">Magnesium</keyword>
<evidence type="ECO:0000313" key="7">
    <source>
        <dbReference type="EMBL" id="ARU03402.1"/>
    </source>
</evidence>
<organism evidence="7 8">
    <name type="scientific">Comamonas serinivorans</name>
    <dbReference type="NCBI Taxonomy" id="1082851"/>
    <lineage>
        <taxon>Bacteria</taxon>
        <taxon>Pseudomonadati</taxon>
        <taxon>Pseudomonadota</taxon>
        <taxon>Betaproteobacteria</taxon>
        <taxon>Burkholderiales</taxon>
        <taxon>Comamonadaceae</taxon>
        <taxon>Comamonas</taxon>
    </lineage>
</organism>
<evidence type="ECO:0000313" key="8">
    <source>
        <dbReference type="Proteomes" id="UP000196138"/>
    </source>
</evidence>
<dbReference type="GO" id="GO:0016787">
    <property type="term" value="F:hydrolase activity"/>
    <property type="evidence" value="ECO:0007669"/>
    <property type="project" value="UniProtKB-KW"/>
</dbReference>
<feature type="region of interest" description="Disordered" evidence="5">
    <location>
        <begin position="162"/>
        <end position="205"/>
    </location>
</feature>
<dbReference type="InterPro" id="IPR000086">
    <property type="entry name" value="NUDIX_hydrolase_dom"/>
</dbReference>
<dbReference type="AlphaFoldDB" id="A0A1Y0EJE7"/>
<comment type="similarity">
    <text evidence="4">Belongs to the Nudix hydrolase family.</text>
</comment>
<dbReference type="Pfam" id="PF00293">
    <property type="entry name" value="NUDIX"/>
    <property type="match status" value="1"/>
</dbReference>
<keyword evidence="8" id="KW-1185">Reference proteome</keyword>
<evidence type="ECO:0000256" key="2">
    <source>
        <dbReference type="ARBA" id="ARBA00022801"/>
    </source>
</evidence>
<dbReference type="InterPro" id="IPR020084">
    <property type="entry name" value="NUDIX_hydrolase_CS"/>
</dbReference>
<evidence type="ECO:0000256" key="4">
    <source>
        <dbReference type="RuleBase" id="RU003476"/>
    </source>
</evidence>
<gene>
    <name evidence="7" type="ORF">CCO03_00740</name>
</gene>
<evidence type="ECO:0000256" key="5">
    <source>
        <dbReference type="SAM" id="MobiDB-lite"/>
    </source>
</evidence>
<keyword evidence="2 4" id="KW-0378">Hydrolase</keyword>
<feature type="domain" description="Nudix hydrolase" evidence="6">
    <location>
        <begin position="22"/>
        <end position="165"/>
    </location>
</feature>
<feature type="compositionally biased region" description="Low complexity" evidence="5">
    <location>
        <begin position="162"/>
        <end position="175"/>
    </location>
</feature>
<dbReference type="Gene3D" id="3.90.79.10">
    <property type="entry name" value="Nucleoside Triphosphate Pyrophosphohydrolase"/>
    <property type="match status" value="1"/>
</dbReference>
<dbReference type="PROSITE" id="PS00893">
    <property type="entry name" value="NUDIX_BOX"/>
    <property type="match status" value="1"/>
</dbReference>
<sequence>MPRFSSKHQRPGGDTASHTMLQHRIGAGAIVEHQGRVLLVNYQPPGGTDFWVAPGGGVNADETLEAAAAREVWEETGLRVRIGPLLCIEDLFDDRLRIVKFWFHAQPLDAEAALAGGALSVAHPEAQAERIVQAAWLSAEERTGRTVFPPPLAHADWRAALAGAGAPSSEPPGVAQASGAPPRVGDAPDQPPRAVPRLPLRRMNG</sequence>
<dbReference type="Proteomes" id="UP000196138">
    <property type="component" value="Chromosome"/>
</dbReference>